<dbReference type="Proteomes" id="UP000215155">
    <property type="component" value="Unassembled WGS sequence"/>
</dbReference>
<comment type="caution">
    <text evidence="1">The sequence shown here is derived from an EMBL/GenBank/DDBJ whole genome shotgun (WGS) entry which is preliminary data.</text>
</comment>
<accession>A0AA91YWU3</accession>
<dbReference type="EMBL" id="NMPZ01000013">
    <property type="protein sequence ID" value="OXL43815.1"/>
    <property type="molecule type" value="Genomic_DNA"/>
</dbReference>
<evidence type="ECO:0000313" key="2">
    <source>
        <dbReference type="Proteomes" id="UP000215155"/>
    </source>
</evidence>
<proteinExistence type="predicted"/>
<dbReference type="AlphaFoldDB" id="A0AA91YWU3"/>
<dbReference type="RefSeq" id="WP_089544199.1">
    <property type="nucleotide sequence ID" value="NZ_NMPZ01000013.1"/>
</dbReference>
<protein>
    <submittedName>
        <fullName evidence="1">Uncharacterized protein</fullName>
    </submittedName>
</protein>
<organism evidence="1 2">
    <name type="scientific">Segatella copri</name>
    <dbReference type="NCBI Taxonomy" id="165179"/>
    <lineage>
        <taxon>Bacteria</taxon>
        <taxon>Pseudomonadati</taxon>
        <taxon>Bacteroidota</taxon>
        <taxon>Bacteroidia</taxon>
        <taxon>Bacteroidales</taxon>
        <taxon>Prevotellaceae</taxon>
        <taxon>Segatella</taxon>
    </lineage>
</organism>
<gene>
    <name evidence="1" type="ORF">CFT61_09275</name>
</gene>
<name>A0AA91YWU3_9BACT</name>
<reference evidence="1 2" key="1">
    <citation type="submission" date="2017-07" db="EMBL/GenBank/DDBJ databases">
        <title>Draft genome sequence of Prevotella copri isolated from the gut of healthy adult Indian.</title>
        <authorList>
            <person name="Das B."/>
            <person name="Bag S."/>
            <person name="Ghosh T.S."/>
        </authorList>
    </citation>
    <scope>NUCLEOTIDE SEQUENCE [LARGE SCALE GENOMIC DNA]</scope>
    <source>
        <strain evidence="1 2">Indica</strain>
    </source>
</reference>
<sequence>MEYHWFEELPPSCPPFDSVECDGTYFRVSHGNPAESEDFFSQKRLAPNKVFKGEGIDDCIVRAVSVFALLEDAKRLLKLPKFKHANIAVVSLRPMDGKIKKTFKNSHYSWWRSKAFDIKNAKTIKL</sequence>
<evidence type="ECO:0000313" key="1">
    <source>
        <dbReference type="EMBL" id="OXL43815.1"/>
    </source>
</evidence>